<gene>
    <name evidence="3" type="ordered locus">PTH_0108</name>
</gene>
<dbReference type="KEGG" id="pth:PTH_0108"/>
<sequence length="188" mass="21332">MAFTISGSFYDGRSQTWELIKSFGEAVRFQEQGGAACLLVFLAGVLIMLAVMCFLNYRRREDFVLFTETAAGEQKREWFRLRLDRDVLYAPENSTDFSRGKIRDLSAGGIQFAAGRELKANDMLQLVIDLSPYMKLNLAGRVVWTAENPEGGENSRFLTGVQFVGMTPAEQDRLARIILWEQQAQMQK</sequence>
<dbReference type="SUPFAM" id="SSF141371">
    <property type="entry name" value="PilZ domain-like"/>
    <property type="match status" value="1"/>
</dbReference>
<dbReference type="GO" id="GO:0035438">
    <property type="term" value="F:cyclic-di-GMP binding"/>
    <property type="evidence" value="ECO:0007669"/>
    <property type="project" value="InterPro"/>
</dbReference>
<evidence type="ECO:0000259" key="2">
    <source>
        <dbReference type="Pfam" id="PF07238"/>
    </source>
</evidence>
<keyword evidence="1" id="KW-0812">Transmembrane</keyword>
<proteinExistence type="predicted"/>
<evidence type="ECO:0000313" key="3">
    <source>
        <dbReference type="EMBL" id="BAF58290.1"/>
    </source>
</evidence>
<reference evidence="4" key="1">
    <citation type="journal article" date="2008" name="Genome Res.">
        <title>The genome of Pelotomaculum thermopropionicum reveals niche-associated evolution in anaerobic microbiota.</title>
        <authorList>
            <person name="Kosaka T."/>
            <person name="Kato S."/>
            <person name="Shimoyama T."/>
            <person name="Ishii S."/>
            <person name="Abe T."/>
            <person name="Watanabe K."/>
        </authorList>
    </citation>
    <scope>NUCLEOTIDE SEQUENCE [LARGE SCALE GENOMIC DNA]</scope>
    <source>
        <strain evidence="4">DSM 13744 / JCM 10971 / SI</strain>
    </source>
</reference>
<organism evidence="3 4">
    <name type="scientific">Pelotomaculum thermopropionicum (strain DSM 13744 / JCM 10971 / SI)</name>
    <dbReference type="NCBI Taxonomy" id="370438"/>
    <lineage>
        <taxon>Bacteria</taxon>
        <taxon>Bacillati</taxon>
        <taxon>Bacillota</taxon>
        <taxon>Clostridia</taxon>
        <taxon>Eubacteriales</taxon>
        <taxon>Desulfotomaculaceae</taxon>
        <taxon>Pelotomaculum</taxon>
    </lineage>
</organism>
<protein>
    <submittedName>
        <fullName evidence="3">Hypothetical membrane protein</fullName>
    </submittedName>
</protein>
<evidence type="ECO:0000256" key="1">
    <source>
        <dbReference type="SAM" id="Phobius"/>
    </source>
</evidence>
<keyword evidence="4" id="KW-1185">Reference proteome</keyword>
<dbReference type="AlphaFoldDB" id="A5D629"/>
<dbReference type="HOGENOM" id="CLU_1439827_0_0_9"/>
<feature type="domain" description="PilZ" evidence="2">
    <location>
        <begin position="74"/>
        <end position="179"/>
    </location>
</feature>
<dbReference type="EMBL" id="AP009389">
    <property type="protein sequence ID" value="BAF58290.1"/>
    <property type="molecule type" value="Genomic_DNA"/>
</dbReference>
<dbReference type="Gene3D" id="2.40.10.220">
    <property type="entry name" value="predicted glycosyltransferase like domains"/>
    <property type="match status" value="1"/>
</dbReference>
<evidence type="ECO:0000313" key="4">
    <source>
        <dbReference type="Proteomes" id="UP000006556"/>
    </source>
</evidence>
<dbReference type="eggNOG" id="COG5581">
    <property type="taxonomic scope" value="Bacteria"/>
</dbReference>
<dbReference type="STRING" id="370438.PTH_0108"/>
<keyword evidence="1" id="KW-1133">Transmembrane helix</keyword>
<name>A5D629_PELTS</name>
<dbReference type="InterPro" id="IPR009875">
    <property type="entry name" value="PilZ_domain"/>
</dbReference>
<keyword evidence="1" id="KW-0472">Membrane</keyword>
<dbReference type="Pfam" id="PF07238">
    <property type="entry name" value="PilZ"/>
    <property type="match status" value="1"/>
</dbReference>
<feature type="transmembrane region" description="Helical" evidence="1">
    <location>
        <begin position="33"/>
        <end position="55"/>
    </location>
</feature>
<accession>A5D629</accession>
<dbReference type="Proteomes" id="UP000006556">
    <property type="component" value="Chromosome"/>
</dbReference>